<comment type="subcellular location">
    <subcellularLocation>
        <location evidence="1">Cell membrane</location>
        <topology evidence="1">Multi-pass membrane protein</topology>
    </subcellularLocation>
</comment>
<feature type="transmembrane region" description="Helical" evidence="11">
    <location>
        <begin position="316"/>
        <end position="335"/>
    </location>
</feature>
<evidence type="ECO:0000256" key="3">
    <source>
        <dbReference type="ARBA" id="ARBA00022448"/>
    </source>
</evidence>
<organism evidence="13 14">
    <name type="scientific">Bailinhaonella thermotolerans</name>
    <dbReference type="NCBI Taxonomy" id="1070861"/>
    <lineage>
        <taxon>Bacteria</taxon>
        <taxon>Bacillati</taxon>
        <taxon>Actinomycetota</taxon>
        <taxon>Actinomycetes</taxon>
        <taxon>Streptosporangiales</taxon>
        <taxon>Streptosporangiaceae</taxon>
        <taxon>Bailinhaonella</taxon>
    </lineage>
</organism>
<dbReference type="Proteomes" id="UP000265768">
    <property type="component" value="Unassembled WGS sequence"/>
</dbReference>
<comment type="caution">
    <text evidence="13">The sequence shown here is derived from an EMBL/GenBank/DDBJ whole genome shotgun (WGS) entry which is preliminary data.</text>
</comment>
<feature type="transmembrane region" description="Helical" evidence="11">
    <location>
        <begin position="60"/>
        <end position="82"/>
    </location>
</feature>
<feature type="transmembrane region" description="Helical" evidence="11">
    <location>
        <begin position="198"/>
        <end position="217"/>
    </location>
</feature>
<evidence type="ECO:0000256" key="2">
    <source>
        <dbReference type="ARBA" id="ARBA00008240"/>
    </source>
</evidence>
<dbReference type="InterPro" id="IPR036259">
    <property type="entry name" value="MFS_trans_sf"/>
</dbReference>
<evidence type="ECO:0000256" key="10">
    <source>
        <dbReference type="ARBA" id="ARBA00039918"/>
    </source>
</evidence>
<dbReference type="InterPro" id="IPR011701">
    <property type="entry name" value="MFS"/>
</dbReference>
<feature type="transmembrane region" description="Helical" evidence="11">
    <location>
        <begin position="341"/>
        <end position="364"/>
    </location>
</feature>
<evidence type="ECO:0000256" key="1">
    <source>
        <dbReference type="ARBA" id="ARBA00004651"/>
    </source>
</evidence>
<dbReference type="GO" id="GO:0015293">
    <property type="term" value="F:symporter activity"/>
    <property type="evidence" value="ECO:0007669"/>
    <property type="project" value="UniProtKB-KW"/>
</dbReference>
<dbReference type="EMBL" id="QZEY01000014">
    <property type="protein sequence ID" value="RJL24813.1"/>
    <property type="molecule type" value="Genomic_DNA"/>
</dbReference>
<keyword evidence="7 11" id="KW-1133">Transmembrane helix</keyword>
<dbReference type="CDD" id="cd17369">
    <property type="entry name" value="MFS_ShiA_like"/>
    <property type="match status" value="1"/>
</dbReference>
<keyword evidence="14" id="KW-1185">Reference proteome</keyword>
<evidence type="ECO:0000313" key="14">
    <source>
        <dbReference type="Proteomes" id="UP000265768"/>
    </source>
</evidence>
<evidence type="ECO:0000256" key="5">
    <source>
        <dbReference type="ARBA" id="ARBA00022692"/>
    </source>
</evidence>
<dbReference type="SUPFAM" id="SSF103473">
    <property type="entry name" value="MFS general substrate transporter"/>
    <property type="match status" value="1"/>
</dbReference>
<keyword evidence="5 11" id="KW-0812">Transmembrane</keyword>
<protein>
    <recommendedName>
        <fullName evidence="10">Putative proline/betaine transporter</fullName>
    </recommendedName>
</protein>
<evidence type="ECO:0000256" key="4">
    <source>
        <dbReference type="ARBA" id="ARBA00022475"/>
    </source>
</evidence>
<feature type="transmembrane region" description="Helical" evidence="11">
    <location>
        <begin position="410"/>
        <end position="428"/>
    </location>
</feature>
<evidence type="ECO:0000259" key="12">
    <source>
        <dbReference type="PROSITE" id="PS50850"/>
    </source>
</evidence>
<sequence length="446" mass="46742">MSTVPPTPAQSVPTRATIGRIVAASLVGTTIEWYDFFLYGSAAALVFNTLFFPTSDPLTGTLLAFLTYAVGFGARPIGGLVFGHFGDRIGRKRLLVLSLLLMGGATVLIGVLPTYESIGVAAPLLLTALRLVQGFALGGEWGGAVLLVSEHGDPRRRGFWASWPQAGAPGGNLLATAVLAILAAVQPEEAFQAWGWRVPFLLSGVLVLIGLWIRLAISESPVFEAARARAEAGAEAAPIVGALRDHWRDVLIAMGARFAENVSYYVLTAFVLVYATAEAGLPKGTVLNAVLIGSVVHFATIPLWGALSDRIGRRPVYLLGAAGVGLWAFAFFALIDTRSFALVTLAVTVGLVLHGAMYGPQAAFISELFSTRVRYTGASMGSQIASIVAGGLAPLIATALLRAYGSALPIALYVAATALVTIVAVAMARETRGRDLAEVGPERVTV</sequence>
<feature type="transmembrane region" description="Helical" evidence="11">
    <location>
        <begin position="94"/>
        <end position="115"/>
    </location>
</feature>
<dbReference type="OrthoDB" id="3768022at2"/>
<reference evidence="13 14" key="1">
    <citation type="submission" date="2018-09" db="EMBL/GenBank/DDBJ databases">
        <title>YIM 75507 draft genome.</title>
        <authorList>
            <person name="Tang S."/>
            <person name="Feng Y."/>
        </authorList>
    </citation>
    <scope>NUCLEOTIDE SEQUENCE [LARGE SCALE GENOMIC DNA]</scope>
    <source>
        <strain evidence="13 14">YIM 75507</strain>
    </source>
</reference>
<feature type="transmembrane region" description="Helical" evidence="11">
    <location>
        <begin position="384"/>
        <end position="404"/>
    </location>
</feature>
<keyword evidence="8 11" id="KW-0472">Membrane</keyword>
<keyword evidence="4" id="KW-1003">Cell membrane</keyword>
<dbReference type="Gene3D" id="1.20.1250.20">
    <property type="entry name" value="MFS general substrate transporter like domains"/>
    <property type="match status" value="2"/>
</dbReference>
<accession>A0A3A4AGL0</accession>
<dbReference type="PANTHER" id="PTHR43045:SF1">
    <property type="entry name" value="SHIKIMATE TRANSPORTER"/>
    <property type="match status" value="1"/>
</dbReference>
<comment type="similarity">
    <text evidence="2">Belongs to the major facilitator superfamily. Metabolite:H+ Symporter (MHS) family (TC 2.A.1.6) family.</text>
</comment>
<dbReference type="FunFam" id="1.20.1250.20:FF:000001">
    <property type="entry name" value="Dicarboxylate MFS transporter"/>
    <property type="match status" value="1"/>
</dbReference>
<evidence type="ECO:0000256" key="7">
    <source>
        <dbReference type="ARBA" id="ARBA00022989"/>
    </source>
</evidence>
<keyword evidence="3" id="KW-0813">Transport</keyword>
<dbReference type="PANTHER" id="PTHR43045">
    <property type="entry name" value="SHIKIMATE TRANSPORTER"/>
    <property type="match status" value="1"/>
</dbReference>
<keyword evidence="6" id="KW-0769">Symport</keyword>
<dbReference type="Pfam" id="PF07690">
    <property type="entry name" value="MFS_1"/>
    <property type="match status" value="1"/>
</dbReference>
<feature type="domain" description="Major facilitator superfamily (MFS) profile" evidence="12">
    <location>
        <begin position="21"/>
        <end position="432"/>
    </location>
</feature>
<dbReference type="RefSeq" id="WP_119929729.1">
    <property type="nucleotide sequence ID" value="NZ_QZEY01000014.1"/>
</dbReference>
<feature type="transmembrane region" description="Helical" evidence="11">
    <location>
        <begin position="262"/>
        <end position="280"/>
    </location>
</feature>
<evidence type="ECO:0000256" key="8">
    <source>
        <dbReference type="ARBA" id="ARBA00023136"/>
    </source>
</evidence>
<feature type="transmembrane region" description="Helical" evidence="11">
    <location>
        <begin position="127"/>
        <end position="148"/>
    </location>
</feature>
<dbReference type="InterPro" id="IPR020846">
    <property type="entry name" value="MFS_dom"/>
</dbReference>
<dbReference type="AlphaFoldDB" id="A0A3A4AGL0"/>
<comment type="function">
    <text evidence="9">May be a proton symporter involved in the uptake of osmolytes such as proline and glycine betaine.</text>
</comment>
<evidence type="ECO:0000313" key="13">
    <source>
        <dbReference type="EMBL" id="RJL24813.1"/>
    </source>
</evidence>
<evidence type="ECO:0000256" key="11">
    <source>
        <dbReference type="SAM" id="Phobius"/>
    </source>
</evidence>
<proteinExistence type="inferred from homology"/>
<feature type="transmembrane region" description="Helical" evidence="11">
    <location>
        <begin position="169"/>
        <end position="186"/>
    </location>
</feature>
<dbReference type="InterPro" id="IPR005829">
    <property type="entry name" value="Sugar_transporter_CS"/>
</dbReference>
<evidence type="ECO:0000256" key="9">
    <source>
        <dbReference type="ARBA" id="ARBA00037295"/>
    </source>
</evidence>
<gene>
    <name evidence="13" type="ORF">D5H75_28965</name>
</gene>
<evidence type="ECO:0000256" key="6">
    <source>
        <dbReference type="ARBA" id="ARBA00022847"/>
    </source>
</evidence>
<dbReference type="GO" id="GO:0005886">
    <property type="term" value="C:plasma membrane"/>
    <property type="evidence" value="ECO:0007669"/>
    <property type="project" value="UniProtKB-SubCell"/>
</dbReference>
<dbReference type="PROSITE" id="PS00217">
    <property type="entry name" value="SUGAR_TRANSPORT_2"/>
    <property type="match status" value="1"/>
</dbReference>
<feature type="transmembrane region" description="Helical" evidence="11">
    <location>
        <begin position="286"/>
        <end position="304"/>
    </location>
</feature>
<name>A0A3A4AGL0_9ACTN</name>
<dbReference type="PROSITE" id="PS50850">
    <property type="entry name" value="MFS"/>
    <property type="match status" value="1"/>
</dbReference>